<dbReference type="Pfam" id="PF00071">
    <property type="entry name" value="Ras"/>
    <property type="match status" value="1"/>
</dbReference>
<dbReference type="SUPFAM" id="SSF52540">
    <property type="entry name" value="P-loop containing nucleoside triphosphate hydrolases"/>
    <property type="match status" value="1"/>
</dbReference>
<evidence type="ECO:0000256" key="6">
    <source>
        <dbReference type="ARBA" id="ARBA00023288"/>
    </source>
</evidence>
<dbReference type="SMART" id="SM00175">
    <property type="entry name" value="RAB"/>
    <property type="match status" value="1"/>
</dbReference>
<keyword evidence="7" id="KW-0636">Prenylation</keyword>
<accession>A0AAV7YS17</accession>
<dbReference type="EMBL" id="JANTQA010000047">
    <property type="protein sequence ID" value="KAJ3431735.1"/>
    <property type="molecule type" value="Genomic_DNA"/>
</dbReference>
<dbReference type="PANTHER" id="PTHR47979">
    <property type="entry name" value="DRAB11-RELATED"/>
    <property type="match status" value="1"/>
</dbReference>
<dbReference type="InterPro" id="IPR027417">
    <property type="entry name" value="P-loop_NTPase"/>
</dbReference>
<evidence type="ECO:0000313" key="10">
    <source>
        <dbReference type="Proteomes" id="UP001146793"/>
    </source>
</evidence>
<comment type="similarity">
    <text evidence="2">Belongs to the small GTPase superfamily. Rab family.</text>
</comment>
<organism evidence="8 10">
    <name type="scientific">Anaeramoeba flamelloides</name>
    <dbReference type="NCBI Taxonomy" id="1746091"/>
    <lineage>
        <taxon>Eukaryota</taxon>
        <taxon>Metamonada</taxon>
        <taxon>Anaeramoebidae</taxon>
        <taxon>Anaeramoeba</taxon>
    </lineage>
</organism>
<dbReference type="InterPro" id="IPR001806">
    <property type="entry name" value="Small_GTPase"/>
</dbReference>
<evidence type="ECO:0000313" key="11">
    <source>
        <dbReference type="Proteomes" id="UP001150062"/>
    </source>
</evidence>
<dbReference type="PROSITE" id="PS51421">
    <property type="entry name" value="RAS"/>
    <property type="match status" value="1"/>
</dbReference>
<dbReference type="InterPro" id="IPR050209">
    <property type="entry name" value="Rab_GTPases_membrane_traffic"/>
</dbReference>
<dbReference type="GO" id="GO:0016020">
    <property type="term" value="C:membrane"/>
    <property type="evidence" value="ECO:0007669"/>
    <property type="project" value="UniProtKB-SubCell"/>
</dbReference>
<dbReference type="PRINTS" id="PR00449">
    <property type="entry name" value="RASTRNSFRMNG"/>
</dbReference>
<dbReference type="GO" id="GO:0005525">
    <property type="term" value="F:GTP binding"/>
    <property type="evidence" value="ECO:0007669"/>
    <property type="project" value="UniProtKB-KW"/>
</dbReference>
<dbReference type="FunFam" id="3.40.50.300:FF:000274">
    <property type="entry name" value="ras-related protein RABA5a"/>
    <property type="match status" value="1"/>
</dbReference>
<reference evidence="8" key="2">
    <citation type="submission" date="2022-08" db="EMBL/GenBank/DDBJ databases">
        <title>Novel sulphate-reducing endosymbionts in the free-living metamonad Anaeramoeba.</title>
        <authorList>
            <person name="Jerlstrom-Hultqvist J."/>
            <person name="Cepicka I."/>
            <person name="Gallot-Lavallee L."/>
            <person name="Salas-Leiva D."/>
            <person name="Curtis B.A."/>
            <person name="Zahonova K."/>
            <person name="Pipaliya S."/>
            <person name="Dacks J."/>
            <person name="Roger A.J."/>
        </authorList>
    </citation>
    <scope>NUCLEOTIDE SEQUENCE</scope>
    <source>
        <strain evidence="8">Busselton2</strain>
    </source>
</reference>
<dbReference type="EMBL" id="JAOAOG010000232">
    <property type="protein sequence ID" value="KAJ6238810.1"/>
    <property type="molecule type" value="Genomic_DNA"/>
</dbReference>
<sequence>MMNQHLFKIILIGDSGVGKSNILSRFCRDEFTIGSKSTIGVEFATKNLEIDNCVVTAQVWEKYRAITNTFYRGAKAALLIYSIEDRESFDNIQQWLSELEKLSPSNVVLMLVGNKNDLEESRAISFEEAAKFANENGILFLETSAKNATNIDKAFNSILTEILRIHNSNQISDENMGNDVKKVVHSEIITQSQEIDLNEKDERGKKGKGGCC</sequence>
<evidence type="ECO:0000256" key="1">
    <source>
        <dbReference type="ARBA" id="ARBA00004635"/>
    </source>
</evidence>
<dbReference type="Gene3D" id="3.40.50.300">
    <property type="entry name" value="P-loop containing nucleotide triphosphate hydrolases"/>
    <property type="match status" value="1"/>
</dbReference>
<keyword evidence="5" id="KW-0472">Membrane</keyword>
<dbReference type="NCBIfam" id="TIGR00231">
    <property type="entry name" value="small_GTP"/>
    <property type="match status" value="1"/>
</dbReference>
<evidence type="ECO:0000313" key="8">
    <source>
        <dbReference type="EMBL" id="KAJ3431735.1"/>
    </source>
</evidence>
<keyword evidence="6" id="KW-0449">Lipoprotein</keyword>
<keyword evidence="3" id="KW-0547">Nucleotide-binding</keyword>
<dbReference type="AlphaFoldDB" id="A0AAV7YS17"/>
<proteinExistence type="inferred from homology"/>
<comment type="subcellular location">
    <subcellularLocation>
        <location evidence="1">Membrane</location>
        <topology evidence="1">Lipid-anchor</topology>
    </subcellularLocation>
</comment>
<comment type="caution">
    <text evidence="8">The sequence shown here is derived from an EMBL/GenBank/DDBJ whole genome shotgun (WGS) entry which is preliminary data.</text>
</comment>
<dbReference type="SMART" id="SM00173">
    <property type="entry name" value="RAS"/>
    <property type="match status" value="1"/>
</dbReference>
<evidence type="ECO:0000256" key="2">
    <source>
        <dbReference type="ARBA" id="ARBA00006270"/>
    </source>
</evidence>
<dbReference type="Proteomes" id="UP001146793">
    <property type="component" value="Unassembled WGS sequence"/>
</dbReference>
<evidence type="ECO:0000256" key="4">
    <source>
        <dbReference type="ARBA" id="ARBA00023134"/>
    </source>
</evidence>
<gene>
    <name evidence="8" type="ORF">M0812_20655</name>
    <name evidence="9" type="ORF">M0813_26039</name>
</gene>
<keyword evidence="4" id="KW-0342">GTP-binding</keyword>
<evidence type="ECO:0000313" key="9">
    <source>
        <dbReference type="EMBL" id="KAJ6238810.1"/>
    </source>
</evidence>
<evidence type="ECO:0000256" key="5">
    <source>
        <dbReference type="ARBA" id="ARBA00023136"/>
    </source>
</evidence>
<dbReference type="GO" id="GO:0003924">
    <property type="term" value="F:GTPase activity"/>
    <property type="evidence" value="ECO:0007669"/>
    <property type="project" value="InterPro"/>
</dbReference>
<dbReference type="SMART" id="SM00176">
    <property type="entry name" value="RAN"/>
    <property type="match status" value="1"/>
</dbReference>
<dbReference type="Proteomes" id="UP001150062">
    <property type="component" value="Unassembled WGS sequence"/>
</dbReference>
<evidence type="ECO:0000256" key="7">
    <source>
        <dbReference type="ARBA" id="ARBA00023289"/>
    </source>
</evidence>
<dbReference type="PROSITE" id="PS51419">
    <property type="entry name" value="RAB"/>
    <property type="match status" value="1"/>
</dbReference>
<name>A0AAV7YS17_9EUKA</name>
<evidence type="ECO:0000256" key="3">
    <source>
        <dbReference type="ARBA" id="ARBA00022741"/>
    </source>
</evidence>
<protein>
    <submittedName>
        <fullName evidence="8">Ras-related protein rab11</fullName>
    </submittedName>
</protein>
<keyword evidence="11" id="KW-1185">Reference proteome</keyword>
<dbReference type="InterPro" id="IPR005225">
    <property type="entry name" value="Small_GTP-bd"/>
</dbReference>
<reference evidence="9" key="1">
    <citation type="submission" date="2022-08" db="EMBL/GenBank/DDBJ databases">
        <title>Novel sulfate-reducing endosymbionts in the free-living metamonad Anaeramoeba.</title>
        <authorList>
            <person name="Jerlstrom-Hultqvist J."/>
            <person name="Cepicka I."/>
            <person name="Gallot-Lavallee L."/>
            <person name="Salas-Leiva D."/>
            <person name="Curtis B.A."/>
            <person name="Zahonova K."/>
            <person name="Pipaliya S."/>
            <person name="Dacks J."/>
            <person name="Roger A.J."/>
        </authorList>
    </citation>
    <scope>NUCLEOTIDE SEQUENCE</scope>
    <source>
        <strain evidence="9">Schooner1</strain>
    </source>
</reference>
<dbReference type="SMART" id="SM00174">
    <property type="entry name" value="RHO"/>
    <property type="match status" value="1"/>
</dbReference>